<protein>
    <submittedName>
        <fullName evidence="1">Uncharacterized protein</fullName>
    </submittedName>
</protein>
<comment type="caution">
    <text evidence="1">The sequence shown here is derived from an EMBL/GenBank/DDBJ whole genome shotgun (WGS) entry which is preliminary data.</text>
</comment>
<organism evidence="1 2">
    <name type="scientific">Elysia crispata</name>
    <name type="common">lettuce slug</name>
    <dbReference type="NCBI Taxonomy" id="231223"/>
    <lineage>
        <taxon>Eukaryota</taxon>
        <taxon>Metazoa</taxon>
        <taxon>Spiralia</taxon>
        <taxon>Lophotrochozoa</taxon>
        <taxon>Mollusca</taxon>
        <taxon>Gastropoda</taxon>
        <taxon>Heterobranchia</taxon>
        <taxon>Euthyneura</taxon>
        <taxon>Panpulmonata</taxon>
        <taxon>Sacoglossa</taxon>
        <taxon>Placobranchoidea</taxon>
        <taxon>Plakobranchidae</taxon>
        <taxon>Elysia</taxon>
    </lineage>
</organism>
<gene>
    <name evidence="1" type="ORF">RRG08_040825</name>
</gene>
<evidence type="ECO:0000313" key="1">
    <source>
        <dbReference type="EMBL" id="KAK3765094.1"/>
    </source>
</evidence>
<dbReference type="EMBL" id="JAWDGP010004349">
    <property type="protein sequence ID" value="KAK3765094.1"/>
    <property type="molecule type" value="Genomic_DNA"/>
</dbReference>
<dbReference type="AlphaFoldDB" id="A0AAE0Z922"/>
<name>A0AAE0Z922_9GAST</name>
<keyword evidence="2" id="KW-1185">Reference proteome</keyword>
<dbReference type="Proteomes" id="UP001283361">
    <property type="component" value="Unassembled WGS sequence"/>
</dbReference>
<evidence type="ECO:0000313" key="2">
    <source>
        <dbReference type="Proteomes" id="UP001283361"/>
    </source>
</evidence>
<reference evidence="1" key="1">
    <citation type="journal article" date="2023" name="G3 (Bethesda)">
        <title>A reference genome for the long-term kleptoplast-retaining sea slug Elysia crispata morphotype clarki.</title>
        <authorList>
            <person name="Eastman K.E."/>
            <person name="Pendleton A.L."/>
            <person name="Shaikh M.A."/>
            <person name="Suttiyut T."/>
            <person name="Ogas R."/>
            <person name="Tomko P."/>
            <person name="Gavelis G."/>
            <person name="Widhalm J.R."/>
            <person name="Wisecaver J.H."/>
        </authorList>
    </citation>
    <scope>NUCLEOTIDE SEQUENCE</scope>
    <source>
        <strain evidence="1">ECLA1</strain>
    </source>
</reference>
<proteinExistence type="predicted"/>
<sequence length="113" mass="13222">MTRSGKLCIFQSVSSLEISQIHLRCENLARPSQPINVQTSLMFSLCRDSKFHSARMRILPLRRLKKGRYWRYSAQNVRLQRVRIEFGTHFTLHIHGGGRDSNQWKDICCDTMA</sequence>
<accession>A0AAE0Z922</accession>